<proteinExistence type="inferred from homology"/>
<dbReference type="PROSITE" id="PS00065">
    <property type="entry name" value="D_2_HYDROXYACID_DH_1"/>
    <property type="match status" value="1"/>
</dbReference>
<evidence type="ECO:0000259" key="6">
    <source>
        <dbReference type="Pfam" id="PF02826"/>
    </source>
</evidence>
<dbReference type="RefSeq" id="WP_083048696.1">
    <property type="nucleotide sequence ID" value="NZ_CAXXQO010000003.1"/>
</dbReference>
<evidence type="ECO:0000313" key="8">
    <source>
        <dbReference type="Proteomes" id="UP000192343"/>
    </source>
</evidence>
<keyword evidence="8" id="KW-1185">Reference proteome</keyword>
<dbReference type="Pfam" id="PF02826">
    <property type="entry name" value="2-Hacid_dh_C"/>
    <property type="match status" value="1"/>
</dbReference>
<dbReference type="PANTHER" id="PTHR43761">
    <property type="entry name" value="D-ISOMER SPECIFIC 2-HYDROXYACID DEHYDROGENASE FAMILY PROTEIN (AFU_ORTHOLOGUE AFUA_1G13630)"/>
    <property type="match status" value="1"/>
</dbReference>
<feature type="domain" description="D-isomer specific 2-hydroxyacid dehydrogenase NAD-binding" evidence="6">
    <location>
        <begin position="109"/>
        <end position="289"/>
    </location>
</feature>
<dbReference type="PROSITE" id="PS00671">
    <property type="entry name" value="D_2_HYDROXYACID_DH_3"/>
    <property type="match status" value="1"/>
</dbReference>
<dbReference type="PANTHER" id="PTHR43761:SF1">
    <property type="entry name" value="D-ISOMER SPECIFIC 2-HYDROXYACID DEHYDROGENASE CATALYTIC DOMAIN-CONTAINING PROTEIN-RELATED"/>
    <property type="match status" value="1"/>
</dbReference>
<evidence type="ECO:0000259" key="5">
    <source>
        <dbReference type="Pfam" id="PF00389"/>
    </source>
</evidence>
<keyword evidence="2 4" id="KW-0560">Oxidoreductase</keyword>
<dbReference type="EMBL" id="MWQY01000004">
    <property type="protein sequence ID" value="ORC36865.1"/>
    <property type="molecule type" value="Genomic_DNA"/>
</dbReference>
<evidence type="ECO:0000256" key="1">
    <source>
        <dbReference type="ARBA" id="ARBA00005854"/>
    </source>
</evidence>
<dbReference type="InterPro" id="IPR006139">
    <property type="entry name" value="D-isomer_2_OHA_DH_cat_dom"/>
</dbReference>
<name>A0A1Y1S0H8_9SPIO</name>
<dbReference type="PROSITE" id="PS00670">
    <property type="entry name" value="D_2_HYDROXYACID_DH_2"/>
    <property type="match status" value="1"/>
</dbReference>
<evidence type="ECO:0000256" key="2">
    <source>
        <dbReference type="ARBA" id="ARBA00023002"/>
    </source>
</evidence>
<evidence type="ECO:0000313" key="7">
    <source>
        <dbReference type="EMBL" id="ORC36865.1"/>
    </source>
</evidence>
<protein>
    <submittedName>
        <fullName evidence="7">Glycerate dehydrogenase</fullName>
    </submittedName>
</protein>
<accession>A0A1Y1S0H8</accession>
<organism evidence="7 8">
    <name type="scientific">Marispirochaeta aestuarii</name>
    <dbReference type="NCBI Taxonomy" id="1963862"/>
    <lineage>
        <taxon>Bacteria</taxon>
        <taxon>Pseudomonadati</taxon>
        <taxon>Spirochaetota</taxon>
        <taxon>Spirochaetia</taxon>
        <taxon>Spirochaetales</taxon>
        <taxon>Spirochaetaceae</taxon>
        <taxon>Marispirochaeta</taxon>
    </lineage>
</organism>
<dbReference type="CDD" id="cd12162">
    <property type="entry name" value="2-Hacid_dh_4"/>
    <property type="match status" value="1"/>
</dbReference>
<dbReference type="Pfam" id="PF00389">
    <property type="entry name" value="2-Hacid_dh"/>
    <property type="match status" value="1"/>
</dbReference>
<dbReference type="InterPro" id="IPR029752">
    <property type="entry name" value="D-isomer_DH_CS1"/>
</dbReference>
<dbReference type="InterPro" id="IPR006140">
    <property type="entry name" value="D-isomer_DH_NAD-bd"/>
</dbReference>
<dbReference type="GO" id="GO:0051287">
    <property type="term" value="F:NAD binding"/>
    <property type="evidence" value="ECO:0007669"/>
    <property type="project" value="InterPro"/>
</dbReference>
<dbReference type="SUPFAM" id="SSF52283">
    <property type="entry name" value="Formate/glycerate dehydrogenase catalytic domain-like"/>
    <property type="match status" value="1"/>
</dbReference>
<comment type="similarity">
    <text evidence="1 4">Belongs to the D-isomer specific 2-hydroxyacid dehydrogenase family.</text>
</comment>
<dbReference type="InterPro" id="IPR029753">
    <property type="entry name" value="D-isomer_DH_CS"/>
</dbReference>
<dbReference type="InterPro" id="IPR050418">
    <property type="entry name" value="D-iso_2-hydroxyacid_DH_PdxB"/>
</dbReference>
<dbReference type="AlphaFoldDB" id="A0A1Y1S0H8"/>
<dbReference type="Proteomes" id="UP000192343">
    <property type="component" value="Unassembled WGS sequence"/>
</dbReference>
<dbReference type="InterPro" id="IPR036291">
    <property type="entry name" value="NAD(P)-bd_dom_sf"/>
</dbReference>
<feature type="domain" description="D-isomer specific 2-hydroxyacid dehydrogenase catalytic" evidence="5">
    <location>
        <begin position="18"/>
        <end position="320"/>
    </location>
</feature>
<keyword evidence="3" id="KW-0520">NAD</keyword>
<dbReference type="Gene3D" id="3.40.50.720">
    <property type="entry name" value="NAD(P)-binding Rossmann-like Domain"/>
    <property type="match status" value="2"/>
</dbReference>
<dbReference type="STRING" id="1963862.B4O97_04365"/>
<gene>
    <name evidence="7" type="ORF">B4O97_04365</name>
</gene>
<reference evidence="7 8" key="1">
    <citation type="submission" date="2017-03" db="EMBL/GenBank/DDBJ databases">
        <title>Draft Genome sequence of Marispirochaeta sp. strain JC444.</title>
        <authorList>
            <person name="Shivani Y."/>
            <person name="Subhash Y."/>
            <person name="Sasikala C."/>
            <person name="Ramana C."/>
        </authorList>
    </citation>
    <scope>NUCLEOTIDE SEQUENCE [LARGE SCALE GENOMIC DNA]</scope>
    <source>
        <strain evidence="7 8">JC444</strain>
    </source>
</reference>
<dbReference type="GO" id="GO:0016616">
    <property type="term" value="F:oxidoreductase activity, acting on the CH-OH group of donors, NAD or NADP as acceptor"/>
    <property type="evidence" value="ECO:0007669"/>
    <property type="project" value="InterPro"/>
</dbReference>
<comment type="caution">
    <text evidence="7">The sequence shown here is derived from an EMBL/GenBank/DDBJ whole genome shotgun (WGS) entry which is preliminary data.</text>
</comment>
<evidence type="ECO:0000256" key="4">
    <source>
        <dbReference type="RuleBase" id="RU003719"/>
    </source>
</evidence>
<evidence type="ECO:0000256" key="3">
    <source>
        <dbReference type="ARBA" id="ARBA00023027"/>
    </source>
</evidence>
<dbReference type="OrthoDB" id="9805416at2"/>
<dbReference type="SUPFAM" id="SSF51735">
    <property type="entry name" value="NAD(P)-binding Rossmann-fold domains"/>
    <property type="match status" value="1"/>
</dbReference>
<dbReference type="FunFam" id="3.40.50.720:FF:000203">
    <property type="entry name" value="D-3-phosphoglycerate dehydrogenase (SerA)"/>
    <property type="match status" value="1"/>
</dbReference>
<sequence>MKIVVLDGYTLNPGDLSWKNLEAMGEVKVYDRTPFDEKTILERAKGAEIVLTNKTPLSKATIESLDGLRYIGVLATGYNVVDTEAAASKGIPVTNIPTYGTFSVAQMAMAHILHFCHHVKEHSDTVMAGDWAGGEDFCYWNFPLIELAGKTMGIIGFGRIGRALGKMADAFGMKVLAHDVYQGNPPDWEGFRFTSIEELLKESDFVSLNCPLTQENTGFINSASLKTMKKSAYLVNVSRGPLIVAEDLAAALKNGDIAGAGLDVLTTEPPEKDNVLYGVPNLSITPHIAWATLDARSRLMNTAVENVRAFLDGKTRNSVNGI</sequence>